<accession>A0A0T7APB2</accession>
<dbReference type="GO" id="GO:0016787">
    <property type="term" value="F:hydrolase activity"/>
    <property type="evidence" value="ECO:0007669"/>
    <property type="project" value="UniProtKB-KW"/>
</dbReference>
<dbReference type="Pfam" id="PF10365">
    <property type="entry name" value="DUF2436"/>
    <property type="match status" value="1"/>
</dbReference>
<evidence type="ECO:0000313" key="4">
    <source>
        <dbReference type="EMBL" id="BAU18912.1"/>
    </source>
</evidence>
<dbReference type="AlphaFoldDB" id="A0A0T7APB2"/>
<sequence>MKPNLLKNVYATIATLFVAMFTLPTTVQAQAPGMARIILEAHNVWKDGSGYQMLLDANHNLYGDKIPTSGPIWEDANPPADLYDGFEYKIPANADPSTTPQYMVVDGEDYVDIPAGIYDFCIAAPEANKKIWIAGDADGPTRGDDYNFEAGKTYRFTMHIVESANNDGARLTITEGGTAAKYELWIGGTQVTSENCNKLPVVSGMASYDPFTKTLYLDEVVISASGEEDAIKSKIDGLTIRVTGTNMIAASGFSALKTEKTHTSITGGGKLVLSGNDFGLYAMSGGFVTIENCEIECDGSFGTNNGNAEVTINNATITAKGKTFETMRGIQKLTLNGCAITEPEGAVYDPKLGGIALNGQLVKDKVVIKADPITEYDLAVSGVKLTSANYNDISKFIGVSGTVTFDPENKVLTLQNATINAEGYNAIMSNIEGLTVKVVGNNDLNSKYATVSFVAPMTITGGGTANVKSEDDCAIYANGTDLTIENCTVNVKSGAYAIAGNSGTREKFTVKNATVTAEGIGNGSICDLAELIMVGCKITQPAGAAFDPSMHCVALNGEVVKTKVVITDPTAIETPTADTTATTRGTYTISGVRLSNEQKDLPKGVYIVNGKKVVKQ</sequence>
<name>A0A0T7APB2_PREIN</name>
<evidence type="ECO:0000259" key="3">
    <source>
        <dbReference type="Pfam" id="PF10365"/>
    </source>
</evidence>
<dbReference type="Gene3D" id="2.160.20.20">
    <property type="match status" value="1"/>
</dbReference>
<dbReference type="Proteomes" id="UP000217431">
    <property type="component" value="Chromosome II"/>
</dbReference>
<feature type="signal peptide" evidence="2">
    <location>
        <begin position="1"/>
        <end position="29"/>
    </location>
</feature>
<reference evidence="4 5" key="1">
    <citation type="journal article" date="2016" name="DNA Res.">
        <title>The complete genome sequencing of Prevotella intermedia strain OMA14 and a subsequent fine-scale, intra-species genomic comparison reveal an unusual amplification of conjugative and mobile transposons and identify a novel Prevotella-lineage-specific repeat.</title>
        <authorList>
            <person name="Naito M."/>
            <person name="Ogura Y."/>
            <person name="Itoh T."/>
            <person name="Shoji M."/>
            <person name="Okamoto M."/>
            <person name="Hayashi T."/>
            <person name="Nakayama K."/>
        </authorList>
    </citation>
    <scope>NUCLEOTIDE SEQUENCE [LARGE SCALE GENOMIC DNA]</scope>
    <source>
        <strain evidence="4 5">OMA14</strain>
    </source>
</reference>
<evidence type="ECO:0000256" key="2">
    <source>
        <dbReference type="SAM" id="SignalP"/>
    </source>
</evidence>
<protein>
    <recommendedName>
        <fullName evidence="3">Peptidase C25 gingipain C-terminal domain-containing protein</fullName>
    </recommendedName>
</protein>
<keyword evidence="2" id="KW-0732">Signal</keyword>
<organism evidence="4 5">
    <name type="scientific">Prevotella intermedia</name>
    <dbReference type="NCBI Taxonomy" id="28131"/>
    <lineage>
        <taxon>Bacteria</taxon>
        <taxon>Pseudomonadati</taxon>
        <taxon>Bacteroidota</taxon>
        <taxon>Bacteroidia</taxon>
        <taxon>Bacteroidales</taxon>
        <taxon>Prevotellaceae</taxon>
        <taxon>Prevotella</taxon>
    </lineage>
</organism>
<dbReference type="InterPro" id="IPR018832">
    <property type="entry name" value="Pept_C25_gingipain_C"/>
</dbReference>
<dbReference type="STRING" id="28131.BWX40_10200"/>
<dbReference type="InterPro" id="IPR012332">
    <property type="entry name" value="Autotransporter_pectin_lyase_C"/>
</dbReference>
<feature type="chain" id="PRO_5006677940" description="Peptidase C25 gingipain C-terminal domain-containing protein" evidence="2">
    <location>
        <begin position="30"/>
        <end position="616"/>
    </location>
</feature>
<keyword evidence="1" id="KW-0378">Hydrolase</keyword>
<dbReference type="EMBL" id="AP014598">
    <property type="protein sequence ID" value="BAU18912.1"/>
    <property type="molecule type" value="Genomic_DNA"/>
</dbReference>
<evidence type="ECO:0000313" key="5">
    <source>
        <dbReference type="Proteomes" id="UP000217431"/>
    </source>
</evidence>
<gene>
    <name evidence="4" type="ORF">PIOMA14_II_0407</name>
</gene>
<feature type="domain" description="Peptidase C25 gingipain C-terminal" evidence="3">
    <location>
        <begin position="32"/>
        <end position="163"/>
    </location>
</feature>
<proteinExistence type="predicted"/>
<evidence type="ECO:0000256" key="1">
    <source>
        <dbReference type="ARBA" id="ARBA00022801"/>
    </source>
</evidence>
<dbReference type="RefSeq" id="WP_096408898.1">
    <property type="nucleotide sequence ID" value="NZ_AP014598.1"/>
</dbReference>